<name>A0A4Q5J368_9ACTN</name>
<proteinExistence type="predicted"/>
<dbReference type="OrthoDB" id="4828421at2"/>
<evidence type="ECO:0000313" key="1">
    <source>
        <dbReference type="EMBL" id="RYU12914.1"/>
    </source>
</evidence>
<evidence type="ECO:0000313" key="2">
    <source>
        <dbReference type="Proteomes" id="UP000291189"/>
    </source>
</evidence>
<reference evidence="1 2" key="1">
    <citation type="submission" date="2019-01" db="EMBL/GenBank/DDBJ databases">
        <title>Nocardioides guangzhouensis sp. nov., an actinobacterium isolated from soil.</title>
        <authorList>
            <person name="Fu Y."/>
            <person name="Cai Y."/>
            <person name="Lin Z."/>
            <person name="Chen P."/>
        </authorList>
    </citation>
    <scope>NUCLEOTIDE SEQUENCE [LARGE SCALE GENOMIC DNA]</scope>
    <source>
        <strain evidence="1 2">NBRC 105384</strain>
    </source>
</reference>
<organism evidence="1 2">
    <name type="scientific">Nocardioides iriomotensis</name>
    <dbReference type="NCBI Taxonomy" id="715784"/>
    <lineage>
        <taxon>Bacteria</taxon>
        <taxon>Bacillati</taxon>
        <taxon>Actinomycetota</taxon>
        <taxon>Actinomycetes</taxon>
        <taxon>Propionibacteriales</taxon>
        <taxon>Nocardioidaceae</taxon>
        <taxon>Nocardioides</taxon>
    </lineage>
</organism>
<sequence length="66" mass="7460">MTRTMIRVDADMSQDITEKFPHLQLRKHSAQTTLSGDIEDQEELQGVLNYLSLMGVTVVEVVTIPE</sequence>
<protein>
    <submittedName>
        <fullName evidence="1">Uncharacterized protein</fullName>
    </submittedName>
</protein>
<keyword evidence="2" id="KW-1185">Reference proteome</keyword>
<comment type="caution">
    <text evidence="1">The sequence shown here is derived from an EMBL/GenBank/DDBJ whole genome shotgun (WGS) entry which is preliminary data.</text>
</comment>
<dbReference type="RefSeq" id="WP_129986733.1">
    <property type="nucleotide sequence ID" value="NZ_SDPU01000020.1"/>
</dbReference>
<accession>A0A4Q5J368</accession>
<dbReference type="Proteomes" id="UP000291189">
    <property type="component" value="Unassembled WGS sequence"/>
</dbReference>
<gene>
    <name evidence="1" type="ORF">ETU37_08135</name>
</gene>
<dbReference type="AlphaFoldDB" id="A0A4Q5J368"/>
<dbReference type="EMBL" id="SDPU01000020">
    <property type="protein sequence ID" value="RYU12914.1"/>
    <property type="molecule type" value="Genomic_DNA"/>
</dbReference>